<evidence type="ECO:0000256" key="6">
    <source>
        <dbReference type="ARBA" id="ARBA00049877"/>
    </source>
</evidence>
<dbReference type="Pfam" id="PF00378">
    <property type="entry name" value="ECH_1"/>
    <property type="match status" value="1"/>
</dbReference>
<dbReference type="SUPFAM" id="SSF52096">
    <property type="entry name" value="ClpP/crotonase"/>
    <property type="match status" value="1"/>
</dbReference>
<evidence type="ECO:0000256" key="3">
    <source>
        <dbReference type="ARBA" id="ARBA00012910"/>
    </source>
</evidence>
<comment type="similarity">
    <text evidence="2">Belongs to the HMG-CoA lyase family.</text>
</comment>
<proteinExistence type="inferred from homology"/>
<organism evidence="9 10">
    <name type="scientific">Aspergillus nanangensis</name>
    <dbReference type="NCBI Taxonomy" id="2582783"/>
    <lineage>
        <taxon>Eukaryota</taxon>
        <taxon>Fungi</taxon>
        <taxon>Dikarya</taxon>
        <taxon>Ascomycota</taxon>
        <taxon>Pezizomycotina</taxon>
        <taxon>Eurotiomycetes</taxon>
        <taxon>Eurotiomycetidae</taxon>
        <taxon>Eurotiales</taxon>
        <taxon>Aspergillaceae</taxon>
        <taxon>Aspergillus</taxon>
        <taxon>Aspergillus subgen. Circumdati</taxon>
    </lineage>
</organism>
<dbReference type="PROSITE" id="PS50991">
    <property type="entry name" value="PYR_CT"/>
    <property type="match status" value="1"/>
</dbReference>
<feature type="domain" description="Pyruvate carboxyltransferase" evidence="8">
    <location>
        <begin position="8"/>
        <end position="281"/>
    </location>
</feature>
<dbReference type="EMBL" id="VCAU01000001">
    <property type="protein sequence ID" value="KAF9895173.1"/>
    <property type="molecule type" value="Genomic_DNA"/>
</dbReference>
<dbReference type="AlphaFoldDB" id="A0AAD4D0G7"/>
<accession>A0AAD4D0G7</accession>
<name>A0AAD4D0G7_ASPNN</name>
<dbReference type="GO" id="GO:0006552">
    <property type="term" value="P:L-leucine catabolic process"/>
    <property type="evidence" value="ECO:0007669"/>
    <property type="project" value="TreeGrafter"/>
</dbReference>
<dbReference type="EC" id="4.1.3.4" evidence="3"/>
<dbReference type="Gene3D" id="3.20.20.70">
    <property type="entry name" value="Aldolase class I"/>
    <property type="match status" value="1"/>
</dbReference>
<keyword evidence="5" id="KW-0456">Lyase</keyword>
<reference evidence="9" key="1">
    <citation type="journal article" date="2019" name="Beilstein J. Org. Chem.">
        <title>Nanangenines: drimane sesquiterpenoids as the dominant metabolite cohort of a novel Australian fungus, Aspergillus nanangensis.</title>
        <authorList>
            <person name="Lacey H.J."/>
            <person name="Gilchrist C.L.M."/>
            <person name="Crombie A."/>
            <person name="Kalaitzis J.A."/>
            <person name="Vuong D."/>
            <person name="Rutledge P.J."/>
            <person name="Turner P."/>
            <person name="Pitt J.I."/>
            <person name="Lacey E."/>
            <person name="Chooi Y.H."/>
            <person name="Piggott A.M."/>
        </authorList>
    </citation>
    <scope>NUCLEOTIDE SEQUENCE</scope>
    <source>
        <strain evidence="9">MST-FP2251</strain>
    </source>
</reference>
<dbReference type="PANTHER" id="PTHR42738:SF17">
    <property type="entry name" value="HYDROXYMETHYLGLUTARYL-COA LYASE"/>
    <property type="match status" value="1"/>
</dbReference>
<dbReference type="Gene3D" id="3.90.226.10">
    <property type="entry name" value="2-enoyl-CoA Hydratase, Chain A, domain 1"/>
    <property type="match status" value="1"/>
</dbReference>
<protein>
    <recommendedName>
        <fullName evidence="3">hydroxymethylglutaryl-CoA lyase</fullName>
        <ecNumber evidence="3">4.1.3.4</ecNumber>
    </recommendedName>
</protein>
<comment type="catalytic activity">
    <reaction evidence="6">
        <text>(3S)-3-hydroxy-3-methylglutaryl-CoA = acetoacetate + acetyl-CoA</text>
        <dbReference type="Rhea" id="RHEA:24404"/>
        <dbReference type="ChEBI" id="CHEBI:13705"/>
        <dbReference type="ChEBI" id="CHEBI:43074"/>
        <dbReference type="ChEBI" id="CHEBI:57288"/>
        <dbReference type="EC" id="4.1.3.4"/>
    </reaction>
</comment>
<evidence type="ECO:0000256" key="1">
    <source>
        <dbReference type="ARBA" id="ARBA00005143"/>
    </source>
</evidence>
<dbReference type="InterPro" id="IPR029045">
    <property type="entry name" value="ClpP/crotonase-like_dom_sf"/>
</dbReference>
<dbReference type="InterPro" id="IPR043594">
    <property type="entry name" value="HMGL"/>
</dbReference>
<sequence>MKNPQAAVRIVEVGPRDGLQNIKEPVPTSVKIELVRRLRDSGLRTIELTSIVSPRAVPQLADCREVLGHADIKRLHNEQENRLPVLVPNLKGLNIAIDSGVREVAVFISATEGFSKANINCSVADGIERAGNVVQKALSRGLAVRGYVSCIFADPSGSPTDPSAVLQCVKALLGMGCYEVSLGDTVGVGCPTQVRNLLSYLVHNDVPVTRLAGHFHDTHGHAAVNAWEAYHCGIRVFDSSIAGLGGCPFAPGSKGNVATEDLVFMFHKAGIDTGVNLARLVKTGTWISRNLQTIRSAGQLLPDQSNRRLSGHAPTRTWSLQGKKSRVSIYRSDGNVKLVLNRVKTGNTITQKMINHMTTLIDQCNSDDTIHSIAITGSGQFFCMGVEYGNESASPKESDELKAFTKLLDLIDKSPKTTIACINGPAFGAGVCLALSCKIRIAVKAATLTMGEAKWTASSSPAVTPRREATILARPVTTSKLKSLGIVEQVVNGRDALDDSLEGALRSAQLGTRVTDRKPSATHDHPMSHVVSSSHKHNWMDVVMEVWHREA</sequence>
<dbReference type="GO" id="GO:0004419">
    <property type="term" value="F:hydroxymethylglutaryl-CoA lyase activity"/>
    <property type="evidence" value="ECO:0007669"/>
    <property type="project" value="UniProtKB-EC"/>
</dbReference>
<gene>
    <name evidence="9" type="ORF">FE257_000075</name>
</gene>
<dbReference type="SUPFAM" id="SSF51569">
    <property type="entry name" value="Aldolase"/>
    <property type="match status" value="1"/>
</dbReference>
<dbReference type="InterPro" id="IPR001753">
    <property type="entry name" value="Enoyl-CoA_hydra/iso"/>
</dbReference>
<dbReference type="InterPro" id="IPR000891">
    <property type="entry name" value="PYR_CT"/>
</dbReference>
<evidence type="ECO:0000313" key="10">
    <source>
        <dbReference type="Proteomes" id="UP001194746"/>
    </source>
</evidence>
<dbReference type="Proteomes" id="UP001194746">
    <property type="component" value="Unassembled WGS sequence"/>
</dbReference>
<feature type="compositionally biased region" description="Basic and acidic residues" evidence="7">
    <location>
        <begin position="514"/>
        <end position="527"/>
    </location>
</feature>
<dbReference type="CDD" id="cd07938">
    <property type="entry name" value="DRE_TIM_HMGL"/>
    <property type="match status" value="1"/>
</dbReference>
<dbReference type="GO" id="GO:0046951">
    <property type="term" value="P:ketone body biosynthetic process"/>
    <property type="evidence" value="ECO:0007669"/>
    <property type="project" value="TreeGrafter"/>
</dbReference>
<dbReference type="Pfam" id="PF00682">
    <property type="entry name" value="HMGL-like"/>
    <property type="match status" value="1"/>
</dbReference>
<feature type="region of interest" description="Disordered" evidence="7">
    <location>
        <begin position="513"/>
        <end position="532"/>
    </location>
</feature>
<evidence type="ECO:0000256" key="2">
    <source>
        <dbReference type="ARBA" id="ARBA00009405"/>
    </source>
</evidence>
<evidence type="ECO:0000313" key="9">
    <source>
        <dbReference type="EMBL" id="KAF9895173.1"/>
    </source>
</evidence>
<evidence type="ECO:0000259" key="8">
    <source>
        <dbReference type="PROSITE" id="PS50991"/>
    </source>
</evidence>
<comment type="pathway">
    <text evidence="1">Metabolic intermediate metabolism; (S)-3-hydroxy-3-methylglutaryl-CoA degradation; acetoacetate from (S)-3-hydroxy-3-methylglutaryl-CoA: step 1/1.</text>
</comment>
<dbReference type="GO" id="GO:0046872">
    <property type="term" value="F:metal ion binding"/>
    <property type="evidence" value="ECO:0007669"/>
    <property type="project" value="UniProtKB-KW"/>
</dbReference>
<dbReference type="InterPro" id="IPR013785">
    <property type="entry name" value="Aldolase_TIM"/>
</dbReference>
<dbReference type="PANTHER" id="PTHR42738">
    <property type="entry name" value="HYDROXYMETHYLGLUTARYL-COA LYASE"/>
    <property type="match status" value="1"/>
</dbReference>
<evidence type="ECO:0000256" key="7">
    <source>
        <dbReference type="SAM" id="MobiDB-lite"/>
    </source>
</evidence>
<dbReference type="FunFam" id="3.20.20.70:FF:000071">
    <property type="entry name" value="Hydroxymethylglutaryl-CoA lyase"/>
    <property type="match status" value="1"/>
</dbReference>
<evidence type="ECO:0000256" key="4">
    <source>
        <dbReference type="ARBA" id="ARBA00022723"/>
    </source>
</evidence>
<keyword evidence="10" id="KW-1185">Reference proteome</keyword>
<comment type="caution">
    <text evidence="9">The sequence shown here is derived from an EMBL/GenBank/DDBJ whole genome shotgun (WGS) entry which is preliminary data.</text>
</comment>
<keyword evidence="4" id="KW-0479">Metal-binding</keyword>
<reference evidence="9" key="2">
    <citation type="submission" date="2020-02" db="EMBL/GenBank/DDBJ databases">
        <authorList>
            <person name="Gilchrist C.L.M."/>
            <person name="Chooi Y.-H."/>
        </authorList>
    </citation>
    <scope>NUCLEOTIDE SEQUENCE</scope>
    <source>
        <strain evidence="9">MST-FP2251</strain>
    </source>
</reference>
<dbReference type="CDD" id="cd06558">
    <property type="entry name" value="crotonase-like"/>
    <property type="match status" value="1"/>
</dbReference>
<evidence type="ECO:0000256" key="5">
    <source>
        <dbReference type="ARBA" id="ARBA00023239"/>
    </source>
</evidence>
<dbReference type="NCBIfam" id="NF004283">
    <property type="entry name" value="PRK05692.1"/>
    <property type="match status" value="1"/>
</dbReference>